<name>A0A2P2NZE6_RHIMU</name>
<evidence type="ECO:0000313" key="1">
    <source>
        <dbReference type="EMBL" id="MBX47769.1"/>
    </source>
</evidence>
<reference evidence="1" key="1">
    <citation type="submission" date="2018-02" db="EMBL/GenBank/DDBJ databases">
        <title>Rhizophora mucronata_Transcriptome.</title>
        <authorList>
            <person name="Meera S.P."/>
            <person name="Sreeshan A."/>
            <person name="Augustine A."/>
        </authorList>
    </citation>
    <scope>NUCLEOTIDE SEQUENCE</scope>
    <source>
        <tissue evidence="1">Leaf</tissue>
    </source>
</reference>
<sequence length="19" mass="2123">MFKEAKGAPNVDQSTKMQL</sequence>
<organism evidence="1">
    <name type="scientific">Rhizophora mucronata</name>
    <name type="common">Asiatic mangrove</name>
    <dbReference type="NCBI Taxonomy" id="61149"/>
    <lineage>
        <taxon>Eukaryota</taxon>
        <taxon>Viridiplantae</taxon>
        <taxon>Streptophyta</taxon>
        <taxon>Embryophyta</taxon>
        <taxon>Tracheophyta</taxon>
        <taxon>Spermatophyta</taxon>
        <taxon>Magnoliopsida</taxon>
        <taxon>eudicotyledons</taxon>
        <taxon>Gunneridae</taxon>
        <taxon>Pentapetalae</taxon>
        <taxon>rosids</taxon>
        <taxon>fabids</taxon>
        <taxon>Malpighiales</taxon>
        <taxon>Rhizophoraceae</taxon>
        <taxon>Rhizophora</taxon>
    </lineage>
</organism>
<protein>
    <submittedName>
        <fullName evidence="1">Uncharacterized protein</fullName>
    </submittedName>
</protein>
<accession>A0A2P2NZE6</accession>
<proteinExistence type="predicted"/>
<dbReference type="EMBL" id="GGEC01067285">
    <property type="protein sequence ID" value="MBX47769.1"/>
    <property type="molecule type" value="Transcribed_RNA"/>
</dbReference>
<dbReference type="AlphaFoldDB" id="A0A2P2NZE6"/>